<organism evidence="1 2">
    <name type="scientific">Metabacillus hrfriensis</name>
    <dbReference type="NCBI Taxonomy" id="3048891"/>
    <lineage>
        <taxon>Bacteria</taxon>
        <taxon>Bacillati</taxon>
        <taxon>Bacillota</taxon>
        <taxon>Bacilli</taxon>
        <taxon>Bacillales</taxon>
        <taxon>Bacillaceae</taxon>
        <taxon>Metabacillus</taxon>
    </lineage>
</organism>
<sequence>MILFLAGTSDARALAIKIKEAGYRLLTTVVTENAGMEMRKAGLDVYVGRLTSEDFVRVIREQGFNAVVDASHPFAEEASKNALLGAKEADIPYIRYERESQSYENNGITLVDSYEEAAEIAAEKKGVIMLTTGSKTLQTFTQKLLNQPDTRVIARMLPRKDNMEKCEQLGLPQKDIVAIQGPFTKEFNLALYKQYGVTTMITKESGKAGSVDEKLEAAIELGIETIMIKRPKINYGNAYSDFSDILAHINKILNNPKINGDIGGNEDGFSYGI</sequence>
<reference evidence="2" key="1">
    <citation type="journal article" date="2025" name="Aquaculture">
        <title>Assessment of the bioflocculant production and safety properties of Metabacillus hrfriensis sp. nov. based on phenotypic and whole-genome sequencing analysis.</title>
        <authorList>
            <person name="Zhang R."/>
            <person name="Zhao Z."/>
            <person name="Luo L."/>
            <person name="Wang S."/>
            <person name="Guo K."/>
            <person name="Xu W."/>
        </authorList>
    </citation>
    <scope>NUCLEOTIDE SEQUENCE [LARGE SCALE GENOMIC DNA]</scope>
    <source>
        <strain evidence="2">CT-WN-B3</strain>
    </source>
</reference>
<protein>
    <submittedName>
        <fullName evidence="1">Precorrin-6A reductase</fullName>
        <ecNumber evidence="1">1.3.1.54</ecNumber>
    </submittedName>
</protein>
<gene>
    <name evidence="1" type="primary">cobK</name>
    <name evidence="1" type="ORF">QLQ22_13820</name>
</gene>
<evidence type="ECO:0000313" key="2">
    <source>
        <dbReference type="Proteomes" id="UP001226091"/>
    </source>
</evidence>
<keyword evidence="2" id="KW-1185">Reference proteome</keyword>
<dbReference type="Proteomes" id="UP001226091">
    <property type="component" value="Chromosome"/>
</dbReference>
<keyword evidence="1" id="KW-0560">Oxidoreductase</keyword>
<proteinExistence type="predicted"/>
<evidence type="ECO:0000313" key="1">
    <source>
        <dbReference type="EMBL" id="WHZ55801.1"/>
    </source>
</evidence>
<name>A0ACD4R5R1_9BACI</name>
<accession>A0ACD4R5R1</accession>
<dbReference type="EMBL" id="CP126116">
    <property type="protein sequence ID" value="WHZ55801.1"/>
    <property type="molecule type" value="Genomic_DNA"/>
</dbReference>
<dbReference type="EC" id="1.3.1.54" evidence="1"/>